<accession>A0A0D2P4D4</accession>
<evidence type="ECO:0000313" key="3">
    <source>
        <dbReference type="Proteomes" id="UP000054270"/>
    </source>
</evidence>
<protein>
    <submittedName>
        <fullName evidence="2">Uncharacterized protein</fullName>
    </submittedName>
</protein>
<dbReference type="Proteomes" id="UP000054270">
    <property type="component" value="Unassembled WGS sequence"/>
</dbReference>
<name>A0A0D2P4D4_HYPSF</name>
<gene>
    <name evidence="2" type="ORF">HYPSUDRAFT_201284</name>
</gene>
<evidence type="ECO:0000256" key="1">
    <source>
        <dbReference type="SAM" id="MobiDB-lite"/>
    </source>
</evidence>
<evidence type="ECO:0000313" key="2">
    <source>
        <dbReference type="EMBL" id="KJA23561.1"/>
    </source>
</evidence>
<feature type="compositionally biased region" description="Basic residues" evidence="1">
    <location>
        <begin position="19"/>
        <end position="28"/>
    </location>
</feature>
<feature type="region of interest" description="Disordered" evidence="1">
    <location>
        <begin position="180"/>
        <end position="229"/>
    </location>
</feature>
<feature type="region of interest" description="Disordered" evidence="1">
    <location>
        <begin position="1"/>
        <end position="84"/>
    </location>
</feature>
<organism evidence="2 3">
    <name type="scientific">Hypholoma sublateritium (strain FD-334 SS-4)</name>
    <dbReference type="NCBI Taxonomy" id="945553"/>
    <lineage>
        <taxon>Eukaryota</taxon>
        <taxon>Fungi</taxon>
        <taxon>Dikarya</taxon>
        <taxon>Basidiomycota</taxon>
        <taxon>Agaricomycotina</taxon>
        <taxon>Agaricomycetes</taxon>
        <taxon>Agaricomycetidae</taxon>
        <taxon>Agaricales</taxon>
        <taxon>Agaricineae</taxon>
        <taxon>Strophariaceae</taxon>
        <taxon>Hypholoma</taxon>
    </lineage>
</organism>
<reference evidence="3" key="1">
    <citation type="submission" date="2014-04" db="EMBL/GenBank/DDBJ databases">
        <title>Evolutionary Origins and Diversification of the Mycorrhizal Mutualists.</title>
        <authorList>
            <consortium name="DOE Joint Genome Institute"/>
            <consortium name="Mycorrhizal Genomics Consortium"/>
            <person name="Kohler A."/>
            <person name="Kuo A."/>
            <person name="Nagy L.G."/>
            <person name="Floudas D."/>
            <person name="Copeland A."/>
            <person name="Barry K.W."/>
            <person name="Cichocki N."/>
            <person name="Veneault-Fourrey C."/>
            <person name="LaButti K."/>
            <person name="Lindquist E.A."/>
            <person name="Lipzen A."/>
            <person name="Lundell T."/>
            <person name="Morin E."/>
            <person name="Murat C."/>
            <person name="Riley R."/>
            <person name="Ohm R."/>
            <person name="Sun H."/>
            <person name="Tunlid A."/>
            <person name="Henrissat B."/>
            <person name="Grigoriev I.V."/>
            <person name="Hibbett D.S."/>
            <person name="Martin F."/>
        </authorList>
    </citation>
    <scope>NUCLEOTIDE SEQUENCE [LARGE SCALE GENOMIC DNA]</scope>
    <source>
        <strain evidence="3">FD-334 SS-4</strain>
    </source>
</reference>
<dbReference type="AlphaFoldDB" id="A0A0D2P4D4"/>
<keyword evidence="3" id="KW-1185">Reference proteome</keyword>
<sequence length="229" mass="24978">MTGSDNSHFGCGFGSPYRARNHGRRRPASRPPTSPPRIITLPLPLPGYDARCVAPPAPDHHLHAPAPPPRPGGRPRRERGSRAPPAWVRRIGSSICNSCAARCPLPAPISLHSDNALHRLAGPRGLGPASARAVRRAHILRRSRPVARLGRGAPRKSRAPSRVPLRPPRMYVHMRTYTASDTTRHDASHCAHRRAARAPGTLRKLRPLRHASHPDARPATEPATTLEHA</sequence>
<dbReference type="EMBL" id="KN817542">
    <property type="protein sequence ID" value="KJA23561.1"/>
    <property type="molecule type" value="Genomic_DNA"/>
</dbReference>
<proteinExistence type="predicted"/>